<name>Q2GDS6_EHRS3</name>
<evidence type="ECO:0000256" key="2">
    <source>
        <dbReference type="ARBA" id="ARBA00005810"/>
    </source>
</evidence>
<dbReference type="PANTHER" id="PTHR43071">
    <property type="entry name" value="2-AMINO-4-HYDROXY-6-HYDROXYMETHYLDIHYDROPTERIDINE PYROPHOSPHOKINASE"/>
    <property type="match status" value="1"/>
</dbReference>
<dbReference type="KEGG" id="nse:NSE_0486"/>
<proteinExistence type="inferred from homology"/>
<reference evidence="14 15" key="1">
    <citation type="journal article" date="2006" name="PLoS Genet.">
        <title>Comparative genomics of emerging human ehrlichiosis agents.</title>
        <authorList>
            <person name="Dunning Hotopp J.C."/>
            <person name="Lin M."/>
            <person name="Madupu R."/>
            <person name="Crabtree J."/>
            <person name="Angiuoli S.V."/>
            <person name="Eisen J.A."/>
            <person name="Seshadri R."/>
            <person name="Ren Q."/>
            <person name="Wu M."/>
            <person name="Utterback T.R."/>
            <person name="Smith S."/>
            <person name="Lewis M."/>
            <person name="Khouri H."/>
            <person name="Zhang C."/>
            <person name="Niu H."/>
            <person name="Lin Q."/>
            <person name="Ohashi N."/>
            <person name="Zhi N."/>
            <person name="Nelson W."/>
            <person name="Brinkac L.M."/>
            <person name="Dodson R.J."/>
            <person name="Rosovitz M.J."/>
            <person name="Sundaram J."/>
            <person name="Daugherty S.C."/>
            <person name="Davidsen T."/>
            <person name="Durkin A.S."/>
            <person name="Gwinn M."/>
            <person name="Haft D.H."/>
            <person name="Selengut J.D."/>
            <person name="Sullivan S.A."/>
            <person name="Zafar N."/>
            <person name="Zhou L."/>
            <person name="Benahmed F."/>
            <person name="Forberger H."/>
            <person name="Halpin R."/>
            <person name="Mulligan S."/>
            <person name="Robinson J."/>
            <person name="White O."/>
            <person name="Rikihisa Y."/>
            <person name="Tettelin H."/>
        </authorList>
    </citation>
    <scope>NUCLEOTIDE SEQUENCE [LARGE SCALE GENOMIC DNA]</scope>
    <source>
        <strain evidence="15">ATCC VR-367 / Miyayama</strain>
    </source>
</reference>
<dbReference type="GO" id="GO:0003848">
    <property type="term" value="F:2-amino-4-hydroxy-6-hydroxymethyldihydropteridine diphosphokinase activity"/>
    <property type="evidence" value="ECO:0007669"/>
    <property type="project" value="UniProtKB-EC"/>
</dbReference>
<dbReference type="STRING" id="222891.NSE_0486"/>
<keyword evidence="15" id="KW-1185">Reference proteome</keyword>
<comment type="function">
    <text evidence="10">Catalyzes the transfer of pyrophosphate from adenosine triphosphate (ATP) to 6-hydroxymethyl-7,8-dihydropterin, an enzymatic step in folate biosynthesis pathway.</text>
</comment>
<organism evidence="14 15">
    <name type="scientific">Ehrlichia sennetsu (strain ATCC VR-367 / Miyayama)</name>
    <name type="common">Neorickettsia sennetsu</name>
    <dbReference type="NCBI Taxonomy" id="222891"/>
    <lineage>
        <taxon>Bacteria</taxon>
        <taxon>Pseudomonadati</taxon>
        <taxon>Pseudomonadota</taxon>
        <taxon>Alphaproteobacteria</taxon>
        <taxon>Rickettsiales</taxon>
        <taxon>Anaplasmataceae</taxon>
        <taxon>Ehrlichia</taxon>
    </lineage>
</organism>
<dbReference type="GO" id="GO:0016301">
    <property type="term" value="F:kinase activity"/>
    <property type="evidence" value="ECO:0007669"/>
    <property type="project" value="UniProtKB-KW"/>
</dbReference>
<dbReference type="HOGENOM" id="CLU_097916_1_0_5"/>
<dbReference type="GO" id="GO:0046654">
    <property type="term" value="P:tetrahydrofolate biosynthetic process"/>
    <property type="evidence" value="ECO:0007669"/>
    <property type="project" value="UniProtKB-UniPathway"/>
</dbReference>
<dbReference type="EC" id="2.7.6.3" evidence="3"/>
<evidence type="ECO:0000256" key="9">
    <source>
        <dbReference type="ARBA" id="ARBA00022909"/>
    </source>
</evidence>
<dbReference type="SUPFAM" id="SSF55083">
    <property type="entry name" value="6-hydroxymethyl-7,8-dihydropterin pyrophosphokinase, HPPK"/>
    <property type="match status" value="1"/>
</dbReference>
<keyword evidence="9" id="KW-0289">Folate biosynthesis</keyword>
<dbReference type="EMBL" id="CP000237">
    <property type="protein sequence ID" value="ABD45765.1"/>
    <property type="molecule type" value="Genomic_DNA"/>
</dbReference>
<comment type="similarity">
    <text evidence="2">Belongs to the HPPK family.</text>
</comment>
<dbReference type="Proteomes" id="UP000001942">
    <property type="component" value="Chromosome"/>
</dbReference>
<evidence type="ECO:0000256" key="10">
    <source>
        <dbReference type="ARBA" id="ARBA00029409"/>
    </source>
</evidence>
<dbReference type="PANTHER" id="PTHR43071:SF1">
    <property type="entry name" value="2-AMINO-4-HYDROXY-6-HYDROXYMETHYLDIHYDROPTERIDINE PYROPHOSPHOKINASE"/>
    <property type="match status" value="1"/>
</dbReference>
<dbReference type="CDD" id="cd00483">
    <property type="entry name" value="HPPK"/>
    <property type="match status" value="1"/>
</dbReference>
<evidence type="ECO:0000256" key="1">
    <source>
        <dbReference type="ARBA" id="ARBA00005051"/>
    </source>
</evidence>
<sequence>MMRQGNLVVLGLGSNVGDTKKNILAAVRKLPVTRKILSPIIKTKALLTKNAPEEWNMDYHNAVVIGRALFEPFETLNRLKKIEKQMKKIKLGKYSPRTIDIDILFWGKAILFEKQLRIPHKEVLNRYFTLKPAVEIVPLLHHPICKINMRQALLNHNRNTRRSFTSENHVSPQSKYAKPLYQLKEY</sequence>
<dbReference type="GO" id="GO:0005524">
    <property type="term" value="F:ATP binding"/>
    <property type="evidence" value="ECO:0007669"/>
    <property type="project" value="UniProtKB-KW"/>
</dbReference>
<gene>
    <name evidence="14" type="primary">folK</name>
    <name evidence="14" type="ordered locus">NSE_0486</name>
</gene>
<evidence type="ECO:0000256" key="6">
    <source>
        <dbReference type="ARBA" id="ARBA00022741"/>
    </source>
</evidence>
<dbReference type="InterPro" id="IPR000550">
    <property type="entry name" value="Hppk"/>
</dbReference>
<evidence type="ECO:0000256" key="11">
    <source>
        <dbReference type="ARBA" id="ARBA00029766"/>
    </source>
</evidence>
<keyword evidence="6" id="KW-0547">Nucleotide-binding</keyword>
<keyword evidence="7" id="KW-0418">Kinase</keyword>
<keyword evidence="8" id="KW-0067">ATP-binding</keyword>
<evidence type="ECO:0000256" key="7">
    <source>
        <dbReference type="ARBA" id="ARBA00022777"/>
    </source>
</evidence>
<evidence type="ECO:0000256" key="8">
    <source>
        <dbReference type="ARBA" id="ARBA00022840"/>
    </source>
</evidence>
<keyword evidence="5 14" id="KW-0808">Transferase</keyword>
<dbReference type="Gene3D" id="3.30.70.560">
    <property type="entry name" value="7,8-Dihydro-6-hydroxymethylpterin-pyrophosphokinase HPPK"/>
    <property type="match status" value="1"/>
</dbReference>
<dbReference type="InterPro" id="IPR035907">
    <property type="entry name" value="Hppk_sf"/>
</dbReference>
<accession>Q2GDS6</accession>
<dbReference type="eggNOG" id="COG0801">
    <property type="taxonomic scope" value="Bacteria"/>
</dbReference>
<dbReference type="OrthoDB" id="9808041at2"/>
<dbReference type="AlphaFoldDB" id="Q2GDS6"/>
<protein>
    <recommendedName>
        <fullName evidence="4">2-amino-4-hydroxy-6-hydroxymethyldihydropteridine pyrophosphokinase</fullName>
        <ecNumber evidence="3">2.7.6.3</ecNumber>
    </recommendedName>
    <alternativeName>
        <fullName evidence="11">6-hydroxymethyl-7,8-dihydropterin pyrophosphokinase</fullName>
    </alternativeName>
    <alternativeName>
        <fullName evidence="12">7,8-dihydro-6-hydroxymethylpterin-pyrophosphokinase</fullName>
    </alternativeName>
</protein>
<evidence type="ECO:0000313" key="14">
    <source>
        <dbReference type="EMBL" id="ABD45765.1"/>
    </source>
</evidence>
<evidence type="ECO:0000256" key="12">
    <source>
        <dbReference type="ARBA" id="ARBA00033413"/>
    </source>
</evidence>
<dbReference type="GO" id="GO:0046656">
    <property type="term" value="P:folic acid biosynthetic process"/>
    <property type="evidence" value="ECO:0007669"/>
    <property type="project" value="UniProtKB-KW"/>
</dbReference>
<evidence type="ECO:0000259" key="13">
    <source>
        <dbReference type="Pfam" id="PF01288"/>
    </source>
</evidence>
<evidence type="ECO:0000256" key="4">
    <source>
        <dbReference type="ARBA" id="ARBA00016218"/>
    </source>
</evidence>
<dbReference type="UniPathway" id="UPA00077">
    <property type="reaction ID" value="UER00155"/>
</dbReference>
<dbReference type="Pfam" id="PF01288">
    <property type="entry name" value="HPPK"/>
    <property type="match status" value="1"/>
</dbReference>
<feature type="domain" description="7,8-dihydro-6-hydroxymethylpterin-pyrophosphokinase" evidence="13">
    <location>
        <begin position="9"/>
        <end position="138"/>
    </location>
</feature>
<comment type="pathway">
    <text evidence="1">Cofactor biosynthesis; tetrahydrofolate biosynthesis; 2-amino-4-hydroxy-6-hydroxymethyl-7,8-dihydropteridine diphosphate from 7,8-dihydroneopterin triphosphate: step 4/4.</text>
</comment>
<evidence type="ECO:0000256" key="5">
    <source>
        <dbReference type="ARBA" id="ARBA00022679"/>
    </source>
</evidence>
<evidence type="ECO:0000313" key="15">
    <source>
        <dbReference type="Proteomes" id="UP000001942"/>
    </source>
</evidence>
<evidence type="ECO:0000256" key="3">
    <source>
        <dbReference type="ARBA" id="ARBA00013253"/>
    </source>
</evidence>
<dbReference type="NCBIfam" id="TIGR01498">
    <property type="entry name" value="folK"/>
    <property type="match status" value="1"/>
</dbReference>